<dbReference type="EMBL" id="JBHSEF010000011">
    <property type="protein sequence ID" value="MFC4354469.1"/>
    <property type="molecule type" value="Genomic_DNA"/>
</dbReference>
<proteinExistence type="predicted"/>
<sequence length="249" mass="28110">MKIVIIGTDDRYEHLAVLLQTYGNVSYFQSWEDFSSSDDCSAPIDLLFLPIGKLVNQNELAIPSTVKHVWSGSRQPLHRTTNTLLFHYTEDEDWLWSNAELTADSFLKWLIPTLEKRIASYSFDIAGYGRVGKRVARKLYLLGADVSIRTRSKSQQAEARLHQFDAKNLDAPFKNSICINTIPAPWLSSQQAENLTLILDLASAPGCLMQDAQANYYPLLSLPGKIYPEDAAFEFLRLLIRKGILRGNA</sequence>
<dbReference type="Proteomes" id="UP001595733">
    <property type="component" value="Unassembled WGS sequence"/>
</dbReference>
<keyword evidence="2" id="KW-1185">Reference proteome</keyword>
<evidence type="ECO:0000313" key="1">
    <source>
        <dbReference type="EMBL" id="MFC4354469.1"/>
    </source>
</evidence>
<dbReference type="RefSeq" id="WP_378140748.1">
    <property type="nucleotide sequence ID" value="NZ_JBHSEF010000011.1"/>
</dbReference>
<dbReference type="Gene3D" id="3.40.50.720">
    <property type="entry name" value="NAD(P)-binding Rossmann-like Domain"/>
    <property type="match status" value="1"/>
</dbReference>
<evidence type="ECO:0008006" key="3">
    <source>
        <dbReference type="Google" id="ProtNLM"/>
    </source>
</evidence>
<evidence type="ECO:0000313" key="2">
    <source>
        <dbReference type="Proteomes" id="UP001595733"/>
    </source>
</evidence>
<dbReference type="SUPFAM" id="SSF51735">
    <property type="entry name" value="NAD(P)-binding Rossmann-fold domains"/>
    <property type="match status" value="1"/>
</dbReference>
<dbReference type="InterPro" id="IPR036291">
    <property type="entry name" value="NAD(P)-bd_dom_sf"/>
</dbReference>
<reference evidence="2" key="1">
    <citation type="journal article" date="2019" name="Int. J. Syst. Evol. Microbiol.">
        <title>The Global Catalogue of Microorganisms (GCM) 10K type strain sequencing project: providing services to taxonomists for standard genome sequencing and annotation.</title>
        <authorList>
            <consortium name="The Broad Institute Genomics Platform"/>
            <consortium name="The Broad Institute Genome Sequencing Center for Infectious Disease"/>
            <person name="Wu L."/>
            <person name="Ma J."/>
        </authorList>
    </citation>
    <scope>NUCLEOTIDE SEQUENCE [LARGE SCALE GENOMIC DNA]</scope>
    <source>
        <strain evidence="2">CCUG 50353</strain>
    </source>
</reference>
<name>A0ABV8UVE5_9BACL</name>
<accession>A0ABV8UVE5</accession>
<organism evidence="1 2">
    <name type="scientific">Chryseomicrobium palamuruense</name>
    <dbReference type="NCBI Taxonomy" id="682973"/>
    <lineage>
        <taxon>Bacteria</taxon>
        <taxon>Bacillati</taxon>
        <taxon>Bacillota</taxon>
        <taxon>Bacilli</taxon>
        <taxon>Bacillales</taxon>
        <taxon>Caryophanaceae</taxon>
        <taxon>Chryseomicrobium</taxon>
    </lineage>
</organism>
<protein>
    <recommendedName>
        <fullName evidence="3">Dipicolinate synthase subunit A</fullName>
    </recommendedName>
</protein>
<gene>
    <name evidence="1" type="ORF">ACFO0S_05175</name>
</gene>
<comment type="caution">
    <text evidence="1">The sequence shown here is derived from an EMBL/GenBank/DDBJ whole genome shotgun (WGS) entry which is preliminary data.</text>
</comment>